<sequence length="99" mass="11130">PNQEFSFSCPNSRVSKKIHLIQVVQTARQLMDQNDTDNGYPSTFNQLSYDITGALWHHPLEGGLGGQDFVIFNTDNVIVGVATRNVFNDRVVFRSCQIT</sequence>
<proteinExistence type="predicted"/>
<dbReference type="AlphaFoldDB" id="N1JJC5"/>
<dbReference type="EMBL" id="CAUH01009609">
    <property type="protein sequence ID" value="CCU83258.1"/>
    <property type="molecule type" value="Genomic_DNA"/>
</dbReference>
<gene>
    <name evidence="1" type="ORF">BGHDH14_bghG009610000001001</name>
</gene>
<organism evidence="1 2">
    <name type="scientific">Blumeria graminis f. sp. hordei (strain DH14)</name>
    <name type="common">Barley powdery mildew</name>
    <name type="synonym">Oidium monilioides f. sp. hordei</name>
    <dbReference type="NCBI Taxonomy" id="546991"/>
    <lineage>
        <taxon>Eukaryota</taxon>
        <taxon>Fungi</taxon>
        <taxon>Dikarya</taxon>
        <taxon>Ascomycota</taxon>
        <taxon>Pezizomycotina</taxon>
        <taxon>Leotiomycetes</taxon>
        <taxon>Erysiphales</taxon>
        <taxon>Erysiphaceae</taxon>
        <taxon>Blumeria</taxon>
        <taxon>Blumeria hordei</taxon>
    </lineage>
</organism>
<protein>
    <submittedName>
        <fullName evidence="1">Putative effector protein</fullName>
    </submittedName>
</protein>
<reference evidence="1 2" key="1">
    <citation type="journal article" date="2010" name="Science">
        <title>Genome expansion and gene loss in powdery mildew fungi reveal tradeoffs in extreme parasitism.</title>
        <authorList>
            <person name="Spanu P.D."/>
            <person name="Abbott J.C."/>
            <person name="Amselem J."/>
            <person name="Burgis T.A."/>
            <person name="Soanes D.M."/>
            <person name="Stueber K."/>
            <person name="Ver Loren van Themaat E."/>
            <person name="Brown J.K.M."/>
            <person name="Butcher S.A."/>
            <person name="Gurr S.J."/>
            <person name="Lebrun M.-H."/>
            <person name="Ridout C.J."/>
            <person name="Schulze-Lefert P."/>
            <person name="Talbot N.J."/>
            <person name="Ahmadinejad N."/>
            <person name="Ametz C."/>
            <person name="Barton G.R."/>
            <person name="Benjdia M."/>
            <person name="Bidzinski P."/>
            <person name="Bindschedler L.V."/>
            <person name="Both M."/>
            <person name="Brewer M.T."/>
            <person name="Cadle-Davidson L."/>
            <person name="Cadle-Davidson M.M."/>
            <person name="Collemare J."/>
            <person name="Cramer R."/>
            <person name="Frenkel O."/>
            <person name="Godfrey D."/>
            <person name="Harriman J."/>
            <person name="Hoede C."/>
            <person name="King B.C."/>
            <person name="Klages S."/>
            <person name="Kleemann J."/>
            <person name="Knoll D."/>
            <person name="Koti P.S."/>
            <person name="Kreplak J."/>
            <person name="Lopez-Ruiz F.J."/>
            <person name="Lu X."/>
            <person name="Maekawa T."/>
            <person name="Mahanil S."/>
            <person name="Micali C."/>
            <person name="Milgroom M.G."/>
            <person name="Montana G."/>
            <person name="Noir S."/>
            <person name="O'Connell R.J."/>
            <person name="Oberhaensli S."/>
            <person name="Parlange F."/>
            <person name="Pedersen C."/>
            <person name="Quesneville H."/>
            <person name="Reinhardt R."/>
            <person name="Rott M."/>
            <person name="Sacristan S."/>
            <person name="Schmidt S.M."/>
            <person name="Schoen M."/>
            <person name="Skamnioti P."/>
            <person name="Sommer H."/>
            <person name="Stephens A."/>
            <person name="Takahara H."/>
            <person name="Thordal-Christensen H."/>
            <person name="Vigouroux M."/>
            <person name="Wessling R."/>
            <person name="Wicker T."/>
            <person name="Panstruga R."/>
        </authorList>
    </citation>
    <scope>NUCLEOTIDE SEQUENCE [LARGE SCALE GENOMIC DNA]</scope>
    <source>
        <strain evidence="1">DH14</strain>
    </source>
</reference>
<evidence type="ECO:0000313" key="2">
    <source>
        <dbReference type="Proteomes" id="UP000015441"/>
    </source>
</evidence>
<keyword evidence="2" id="KW-1185">Reference proteome</keyword>
<name>N1JJC5_BLUG1</name>
<accession>N1JJC5</accession>
<evidence type="ECO:0000313" key="1">
    <source>
        <dbReference type="EMBL" id="CCU83258.1"/>
    </source>
</evidence>
<feature type="non-terminal residue" evidence="1">
    <location>
        <position position="1"/>
    </location>
</feature>
<dbReference type="Proteomes" id="UP000015441">
    <property type="component" value="Unassembled WGS sequence"/>
</dbReference>
<comment type="caution">
    <text evidence="1">The sequence shown here is derived from an EMBL/GenBank/DDBJ whole genome shotgun (WGS) entry which is preliminary data.</text>
</comment>
<dbReference type="HOGENOM" id="CLU_156674_0_0_1"/>
<dbReference type="InParanoid" id="N1JJC5"/>